<keyword evidence="2" id="KW-1185">Reference proteome</keyword>
<dbReference type="RefSeq" id="WP_215237620.1">
    <property type="nucleotide sequence ID" value="NZ_CAJRAF010000001.1"/>
</dbReference>
<organism evidence="1 2">
    <name type="scientific">Dyadobacter helix</name>
    <dbReference type="NCBI Taxonomy" id="2822344"/>
    <lineage>
        <taxon>Bacteria</taxon>
        <taxon>Pseudomonadati</taxon>
        <taxon>Bacteroidota</taxon>
        <taxon>Cytophagia</taxon>
        <taxon>Cytophagales</taxon>
        <taxon>Spirosomataceae</taxon>
        <taxon>Dyadobacter</taxon>
    </lineage>
</organism>
<dbReference type="EMBL" id="CAJRAF010000001">
    <property type="protein sequence ID" value="CAG4992200.1"/>
    <property type="molecule type" value="Genomic_DNA"/>
</dbReference>
<proteinExistence type="predicted"/>
<dbReference type="Proteomes" id="UP000680038">
    <property type="component" value="Unassembled WGS sequence"/>
</dbReference>
<evidence type="ECO:0000313" key="2">
    <source>
        <dbReference type="Proteomes" id="UP000680038"/>
    </source>
</evidence>
<sequence length="183" mass="21121">MPDSLLENPIFEEILRRYVLRAEQVISREVQAQGLVLSGEMKDSIRAAALEKGAGFIQGSVYYEALLRIKDLKTLHYTRMPPLTAMIRFVEQVGLSNFSRIPGYRATDRPSGVQNLSHEQMIERVAWAIRYVYKQEPNIKRGYRGVYNDPLKNEILPYFFSELRTHAGMTALSELRLLFNDTH</sequence>
<comment type="caution">
    <text evidence="1">The sequence shown here is derived from an EMBL/GenBank/DDBJ whole genome shotgun (WGS) entry which is preliminary data.</text>
</comment>
<gene>
    <name evidence="1" type="ORF">DYBT9275_00913</name>
</gene>
<evidence type="ECO:0000313" key="1">
    <source>
        <dbReference type="EMBL" id="CAG4992200.1"/>
    </source>
</evidence>
<protein>
    <submittedName>
        <fullName evidence="1">Uncharacterized protein</fullName>
    </submittedName>
</protein>
<reference evidence="1" key="1">
    <citation type="submission" date="2021-04" db="EMBL/GenBank/DDBJ databases">
        <authorList>
            <person name="Rodrigo-Torres L."/>
            <person name="Arahal R. D."/>
            <person name="Lucena T."/>
        </authorList>
    </citation>
    <scope>NUCLEOTIDE SEQUENCE</scope>
    <source>
        <strain evidence="1">CECT 9275</strain>
    </source>
</reference>
<name>A0A916JB06_9BACT</name>
<dbReference type="AlphaFoldDB" id="A0A916JB06"/>
<accession>A0A916JB06</accession>